<dbReference type="InterPro" id="IPR003462">
    <property type="entry name" value="ODC_Mu_crystall"/>
</dbReference>
<dbReference type="PIRSF" id="PIRSF001439">
    <property type="entry name" value="CryM"/>
    <property type="match status" value="1"/>
</dbReference>
<name>A0ABM8IVZ1_9CREN</name>
<keyword evidence="2" id="KW-1185">Reference proteome</keyword>
<dbReference type="PANTHER" id="PTHR13812">
    <property type="entry name" value="KETIMINE REDUCTASE MU-CRYSTALLIN"/>
    <property type="match status" value="1"/>
</dbReference>
<dbReference type="PANTHER" id="PTHR13812:SF19">
    <property type="entry name" value="KETIMINE REDUCTASE MU-CRYSTALLIN"/>
    <property type="match status" value="1"/>
</dbReference>
<reference evidence="1 2" key="1">
    <citation type="submission" date="2023-09" db="EMBL/GenBank/DDBJ databases">
        <title>Pyrofollis japonicus gen. nov. sp. nov., a novel member of the family Pyrodictiaceae isolated from the Iheya North hydrothermal field.</title>
        <authorList>
            <person name="Miyazaki U."/>
            <person name="Sanari M."/>
            <person name="Tame A."/>
            <person name="Kitajima M."/>
            <person name="Okamoto A."/>
            <person name="Sawayama S."/>
            <person name="Miyazaki J."/>
            <person name="Takai K."/>
            <person name="Nakagawa S."/>
        </authorList>
    </citation>
    <scope>NUCLEOTIDE SEQUENCE [LARGE SCALE GENOMIC DNA]</scope>
    <source>
        <strain evidence="1 2">AV2</strain>
    </source>
</reference>
<evidence type="ECO:0000313" key="1">
    <source>
        <dbReference type="EMBL" id="BES80996.1"/>
    </source>
</evidence>
<dbReference type="Gene3D" id="3.30.1780.10">
    <property type="entry name" value="ornithine cyclodeaminase, domain 1"/>
    <property type="match status" value="1"/>
</dbReference>
<dbReference type="InterPro" id="IPR023401">
    <property type="entry name" value="ODC_N"/>
</dbReference>
<dbReference type="Pfam" id="PF02423">
    <property type="entry name" value="OCD_Mu_crystall"/>
    <property type="match status" value="1"/>
</dbReference>
<accession>A0ABM8IVZ1</accession>
<proteinExistence type="predicted"/>
<dbReference type="SUPFAM" id="SSF51735">
    <property type="entry name" value="NAD(P)-binding Rossmann-fold domains"/>
    <property type="match status" value="1"/>
</dbReference>
<protein>
    <submittedName>
        <fullName evidence="1">Ornithine cyclodeaminase family protein</fullName>
    </submittedName>
</protein>
<organism evidence="1 2">
    <name type="scientific">Pyrodictium abyssi</name>
    <dbReference type="NCBI Taxonomy" id="54256"/>
    <lineage>
        <taxon>Archaea</taxon>
        <taxon>Thermoproteota</taxon>
        <taxon>Thermoprotei</taxon>
        <taxon>Desulfurococcales</taxon>
        <taxon>Pyrodictiaceae</taxon>
        <taxon>Pyrodictium</taxon>
    </lineage>
</organism>
<dbReference type="RefSeq" id="WP_338251714.1">
    <property type="nucleotide sequence ID" value="NZ_AP028907.1"/>
</dbReference>
<dbReference type="Proteomes" id="UP001341135">
    <property type="component" value="Chromosome"/>
</dbReference>
<evidence type="ECO:0000313" key="2">
    <source>
        <dbReference type="Proteomes" id="UP001341135"/>
    </source>
</evidence>
<dbReference type="InterPro" id="IPR036291">
    <property type="entry name" value="NAD(P)-bd_dom_sf"/>
</dbReference>
<dbReference type="Gene3D" id="3.40.50.720">
    <property type="entry name" value="NAD(P)-binding Rossmann-like Domain"/>
    <property type="match status" value="1"/>
</dbReference>
<dbReference type="EMBL" id="AP028907">
    <property type="protein sequence ID" value="BES80996.1"/>
    <property type="molecule type" value="Genomic_DNA"/>
</dbReference>
<sequence>MPVHLSNSEVDMLVDPAGLLEDVESVLRDQGVVAPARLSLEHSGSWLGVMPSAGQGFYAVKVVGVYPGNPERGLPLVRGRLLLVDAGTGDLLLEADAEAPTGWRTAAATALALRLLGGTRGVLGVIGAGVQAEYHLRLLTHVYRYSRVLVYSRTRSRAEELAARYGGEAVGHEELLRSADTVVAATTARSPVVLGRLLRSGAVVASVGAPRPVRELDRGTLQRARCVLVDTREGVLSESSDVDEELVEIVELREALRGKNCPAGEIRVYKSVGTAVLDLAIALHLYRRLARRDS</sequence>
<gene>
    <name evidence="1" type="ORF">PABY_05630</name>
</gene>
<dbReference type="GeneID" id="89288596"/>